<gene>
    <name evidence="4" type="ORF">GQN54_01650</name>
</gene>
<feature type="signal peptide" evidence="2">
    <location>
        <begin position="1"/>
        <end position="23"/>
    </location>
</feature>
<dbReference type="InterPro" id="IPR026444">
    <property type="entry name" value="Secre_tail"/>
</dbReference>
<proteinExistence type="predicted"/>
<evidence type="ECO:0000256" key="2">
    <source>
        <dbReference type="SAM" id="SignalP"/>
    </source>
</evidence>
<dbReference type="NCBIfam" id="NF038128">
    <property type="entry name" value="choice_anch_J"/>
    <property type="match status" value="1"/>
</dbReference>
<sequence length="650" mass="69522">MKIKNYFLSIVLISLGYSGFSQTIFSENFNGANPFANWTLINADGRTPDANVAFVNAAWVTTADSSASDLAAVSTSWYSPAGAADDYMITPRIILGTGNYLQFDALAIDPSFPDGYQLRISTTTPTVAGLMANPALLTVPAENSTWNRRTVDLSAYNNDTIYLAWRNNSNDMYLLLVDNIIVFTPPTEDVVLKSLSMNNVYTNASNVTVSGVIENAGVNALTSVKVNWTADGGTTVNTDVLSINVASFASQSFTHSMTWTASNPGVNTDIKVWVSEPNNTVDANPANDTLVKTVFVNNGTSGNKKVLVEEFTTAPCQFCPDGAVVVENILAAVPEAVAVGIHAGFGTDAMTIPAHSSYAAAFASGAPTASIDRKLFDGESDVAISRASNGWLNAVNAQKVVPTPCNVSISGSISGSTANVDVNVNFVDYPVNPQNLRVTLFVVEDSVTGTGSGYNQVNYYNSIAGHPYYGKGNPIVGFVHKHVVRSVPTGTWGDATYFASNPTLNSIHSNSYSVSIDPNWKMKDISFVAFVNYYNPNGGLDEYEILNVEEVKLSSLVGAKENIASKVDFSVYPNPARDIANVTLNLKESANVEVAILDMTGKQVSFINFGSVNVGTQILELNTSDLSDGLYFVNLKIGDEMKSTKIAVMK</sequence>
<dbReference type="Gene3D" id="2.60.40.10">
    <property type="entry name" value="Immunoglobulins"/>
    <property type="match status" value="2"/>
</dbReference>
<dbReference type="Proteomes" id="UP000470771">
    <property type="component" value="Unassembled WGS sequence"/>
</dbReference>
<dbReference type="Gene3D" id="2.60.120.200">
    <property type="match status" value="1"/>
</dbReference>
<dbReference type="EMBL" id="WWNE01000003">
    <property type="protein sequence ID" value="NBG64803.1"/>
    <property type="molecule type" value="Genomic_DNA"/>
</dbReference>
<evidence type="ECO:0000256" key="1">
    <source>
        <dbReference type="ARBA" id="ARBA00022729"/>
    </source>
</evidence>
<dbReference type="InterPro" id="IPR013783">
    <property type="entry name" value="Ig-like_fold"/>
</dbReference>
<comment type="caution">
    <text evidence="4">The sequence shown here is derived from an EMBL/GenBank/DDBJ whole genome shotgun (WGS) entry which is preliminary data.</text>
</comment>
<keyword evidence="5" id="KW-1185">Reference proteome</keyword>
<evidence type="ECO:0000259" key="3">
    <source>
        <dbReference type="Pfam" id="PF18962"/>
    </source>
</evidence>
<dbReference type="Pfam" id="PF11551">
    <property type="entry name" value="Omp28"/>
    <property type="match status" value="1"/>
</dbReference>
<dbReference type="NCBIfam" id="TIGR04183">
    <property type="entry name" value="Por_Secre_tail"/>
    <property type="match status" value="1"/>
</dbReference>
<dbReference type="InterPro" id="IPR021615">
    <property type="entry name" value="Omp28"/>
</dbReference>
<evidence type="ECO:0000313" key="5">
    <source>
        <dbReference type="Proteomes" id="UP000470771"/>
    </source>
</evidence>
<name>A0A6N9NG00_9FLAO</name>
<organism evidence="4 5">
    <name type="scientific">Acidiluteibacter ferrifornacis</name>
    <dbReference type="NCBI Taxonomy" id="2692424"/>
    <lineage>
        <taxon>Bacteria</taxon>
        <taxon>Pseudomonadati</taxon>
        <taxon>Bacteroidota</taxon>
        <taxon>Flavobacteriia</taxon>
        <taxon>Flavobacteriales</taxon>
        <taxon>Cryomorphaceae</taxon>
        <taxon>Acidiluteibacter</taxon>
    </lineage>
</organism>
<feature type="chain" id="PRO_5026821989" evidence="2">
    <location>
        <begin position="24"/>
        <end position="650"/>
    </location>
</feature>
<dbReference type="AlphaFoldDB" id="A0A6N9NG00"/>
<feature type="domain" description="Secretion system C-terminal sorting" evidence="3">
    <location>
        <begin position="571"/>
        <end position="648"/>
    </location>
</feature>
<protein>
    <submittedName>
        <fullName evidence="4">Omp28-related outer membrane protein</fullName>
    </submittedName>
</protein>
<evidence type="ECO:0000313" key="4">
    <source>
        <dbReference type="EMBL" id="NBG64803.1"/>
    </source>
</evidence>
<accession>A0A6N9NG00</accession>
<dbReference type="Pfam" id="PF18962">
    <property type="entry name" value="Por_Secre_tail"/>
    <property type="match status" value="1"/>
</dbReference>
<reference evidence="4 5" key="1">
    <citation type="submission" date="2019-12" db="EMBL/GenBank/DDBJ databases">
        <authorList>
            <person name="Zhao J."/>
        </authorList>
    </citation>
    <scope>NUCLEOTIDE SEQUENCE [LARGE SCALE GENOMIC DNA]</scope>
    <source>
        <strain evidence="4 5">S-15</strain>
    </source>
</reference>
<dbReference type="RefSeq" id="WP_160631305.1">
    <property type="nucleotide sequence ID" value="NZ_WWNE01000003.1"/>
</dbReference>
<keyword evidence="1 2" id="KW-0732">Signal</keyword>